<keyword evidence="2" id="KW-0805">Transcription regulation</keyword>
<dbReference type="PROSITE" id="PS50931">
    <property type="entry name" value="HTH_LYSR"/>
    <property type="match status" value="1"/>
</dbReference>
<feature type="domain" description="HTH lysR-type" evidence="6">
    <location>
        <begin position="4"/>
        <end position="61"/>
    </location>
</feature>
<organism evidence="7 8">
    <name type="scientific">Streptomyces griseoaurantiacus</name>
    <dbReference type="NCBI Taxonomy" id="68213"/>
    <lineage>
        <taxon>Bacteria</taxon>
        <taxon>Bacillati</taxon>
        <taxon>Actinomycetota</taxon>
        <taxon>Actinomycetes</taxon>
        <taxon>Kitasatosporales</taxon>
        <taxon>Streptomycetaceae</taxon>
        <taxon>Streptomyces</taxon>
        <taxon>Streptomyces aurantiacus group</taxon>
    </lineage>
</organism>
<evidence type="ECO:0000256" key="5">
    <source>
        <dbReference type="SAM" id="MobiDB-lite"/>
    </source>
</evidence>
<dbReference type="GO" id="GO:0003700">
    <property type="term" value="F:DNA-binding transcription factor activity"/>
    <property type="evidence" value="ECO:0007669"/>
    <property type="project" value="InterPro"/>
</dbReference>
<accession>A0A7W2DP43</accession>
<dbReference type="EMBL" id="JACERG010000003">
    <property type="protein sequence ID" value="MBA5220426.1"/>
    <property type="molecule type" value="Genomic_DNA"/>
</dbReference>
<evidence type="ECO:0000259" key="6">
    <source>
        <dbReference type="PROSITE" id="PS50931"/>
    </source>
</evidence>
<evidence type="ECO:0000256" key="1">
    <source>
        <dbReference type="ARBA" id="ARBA00009437"/>
    </source>
</evidence>
<evidence type="ECO:0000256" key="4">
    <source>
        <dbReference type="ARBA" id="ARBA00023163"/>
    </source>
</evidence>
<reference evidence="7 8" key="1">
    <citation type="submission" date="2020-07" db="EMBL/GenBank/DDBJ databases">
        <title>Differential regulation of undecylprodigiosin biosynthesis in the yeast-scavenging Streptomyces strain MBK6.</title>
        <authorList>
            <person name="Baral B."/>
            <person name="Siitonen V."/>
            <person name="Laughlin M."/>
            <person name="Yamada K."/>
            <person name="Ilomaeki M."/>
            <person name="Metsae-Ketelae M."/>
            <person name="Niemi J."/>
        </authorList>
    </citation>
    <scope>NUCLEOTIDE SEQUENCE [LARGE SCALE GENOMIC DNA]</scope>
    <source>
        <strain evidence="7 8">MBK6</strain>
    </source>
</reference>
<dbReference type="PANTHER" id="PTHR30346">
    <property type="entry name" value="TRANSCRIPTIONAL DUAL REGULATOR HCAR-RELATED"/>
    <property type="match status" value="1"/>
</dbReference>
<evidence type="ECO:0000256" key="3">
    <source>
        <dbReference type="ARBA" id="ARBA00023125"/>
    </source>
</evidence>
<dbReference type="InterPro" id="IPR000847">
    <property type="entry name" value="LysR_HTH_N"/>
</dbReference>
<dbReference type="PANTHER" id="PTHR30346:SF28">
    <property type="entry name" value="HTH-TYPE TRANSCRIPTIONAL REGULATOR CYNR"/>
    <property type="match status" value="1"/>
</dbReference>
<dbReference type="SUPFAM" id="SSF46785">
    <property type="entry name" value="Winged helix' DNA-binding domain"/>
    <property type="match status" value="1"/>
</dbReference>
<evidence type="ECO:0000313" key="7">
    <source>
        <dbReference type="EMBL" id="MBA5220426.1"/>
    </source>
</evidence>
<evidence type="ECO:0000313" key="8">
    <source>
        <dbReference type="Proteomes" id="UP000587608"/>
    </source>
</evidence>
<dbReference type="RefSeq" id="WP_191851843.1">
    <property type="nucleotide sequence ID" value="NZ_CP109581.1"/>
</dbReference>
<dbReference type="InterPro" id="IPR036390">
    <property type="entry name" value="WH_DNA-bd_sf"/>
</dbReference>
<keyword evidence="3" id="KW-0238">DNA-binding</keyword>
<comment type="similarity">
    <text evidence="1">Belongs to the LysR transcriptional regulatory family.</text>
</comment>
<dbReference type="AlphaFoldDB" id="A0A7W2DP43"/>
<dbReference type="Gene3D" id="1.10.10.10">
    <property type="entry name" value="Winged helix-like DNA-binding domain superfamily/Winged helix DNA-binding domain"/>
    <property type="match status" value="1"/>
</dbReference>
<dbReference type="GO" id="GO:0032993">
    <property type="term" value="C:protein-DNA complex"/>
    <property type="evidence" value="ECO:0007669"/>
    <property type="project" value="TreeGrafter"/>
</dbReference>
<sequence>MASVELRQLRYFVAVAEELSFGRAAKRLLIAGPSLSQQIKALERDLGVRLFDRDRRSVALAPAGAALLPYAQDLLERADDLRGRAARIAGSEIVRLGYVNWLPPDLTARTSAVARVHVDTWVAPSHAQAARVADGSLDLAVCWVRRQDLAGHGLEARLLGADRLYAVATRLADQEVRARDVVVLLDSDVTTWSSWNAYAEELTRATGARAAHITDGGLTGPAFYEHVRRSRRPVLNSPKTQTAPLPPDLVARPVTDPKVYWTWSLVWRREETREAVLRTVDALTEHVDGPDALGLTAPDAWLPEDDPHAQRGPGSGPGPGPGSG</sequence>
<dbReference type="FunFam" id="1.10.10.10:FF:000001">
    <property type="entry name" value="LysR family transcriptional regulator"/>
    <property type="match status" value="1"/>
</dbReference>
<dbReference type="InterPro" id="IPR036388">
    <property type="entry name" value="WH-like_DNA-bd_sf"/>
</dbReference>
<dbReference type="SUPFAM" id="SSF53850">
    <property type="entry name" value="Periplasmic binding protein-like II"/>
    <property type="match status" value="1"/>
</dbReference>
<dbReference type="Pfam" id="PF00126">
    <property type="entry name" value="HTH_1"/>
    <property type="match status" value="1"/>
</dbReference>
<dbReference type="Proteomes" id="UP000587608">
    <property type="component" value="Unassembled WGS sequence"/>
</dbReference>
<name>A0A7W2DP43_9ACTN</name>
<protein>
    <submittedName>
        <fullName evidence="7">LysR family transcriptional regulator</fullName>
    </submittedName>
</protein>
<gene>
    <name evidence="7" type="ORF">H1X69_03205</name>
</gene>
<comment type="caution">
    <text evidence="7">The sequence shown here is derived from an EMBL/GenBank/DDBJ whole genome shotgun (WGS) entry which is preliminary data.</text>
</comment>
<dbReference type="PRINTS" id="PR00039">
    <property type="entry name" value="HTHLYSR"/>
</dbReference>
<feature type="region of interest" description="Disordered" evidence="5">
    <location>
        <begin position="288"/>
        <end position="324"/>
    </location>
</feature>
<proteinExistence type="inferred from homology"/>
<keyword evidence="4" id="KW-0804">Transcription</keyword>
<evidence type="ECO:0000256" key="2">
    <source>
        <dbReference type="ARBA" id="ARBA00023015"/>
    </source>
</evidence>
<dbReference type="GO" id="GO:0003677">
    <property type="term" value="F:DNA binding"/>
    <property type="evidence" value="ECO:0007669"/>
    <property type="project" value="UniProtKB-KW"/>
</dbReference>